<accession>A0A6N6M4Z3</accession>
<gene>
    <name evidence="1" type="ORF">F3059_10855</name>
</gene>
<feature type="non-terminal residue" evidence="1">
    <location>
        <position position="104"/>
    </location>
</feature>
<evidence type="ECO:0000313" key="1">
    <source>
        <dbReference type="EMBL" id="KAB1063138.1"/>
    </source>
</evidence>
<comment type="caution">
    <text evidence="1">The sequence shown here is derived from an EMBL/GenBank/DDBJ whole genome shotgun (WGS) entry which is preliminary data.</text>
</comment>
<sequence>MKHAMRTKNTATKKLTGRHTIQTTLLTAMILLMANFCYPGSVITDSTFLHNQILNGVENAPYIFEGEVVATESYYNDDGDYIYTSNTVEVFQTWKMSEESPFAT</sequence>
<protein>
    <submittedName>
        <fullName evidence="1">Uncharacterized protein</fullName>
    </submittedName>
</protein>
<name>A0A6N6M4Z3_9FLAO</name>
<evidence type="ECO:0000313" key="2">
    <source>
        <dbReference type="Proteomes" id="UP000435357"/>
    </source>
</evidence>
<dbReference type="Proteomes" id="UP000435357">
    <property type="component" value="Unassembled WGS sequence"/>
</dbReference>
<dbReference type="RefSeq" id="WP_151169143.1">
    <property type="nucleotide sequence ID" value="NZ_WACR01000009.1"/>
</dbReference>
<reference evidence="1 2" key="1">
    <citation type="submission" date="2019-09" db="EMBL/GenBank/DDBJ databases">
        <title>Genomes of Cryomorphaceae.</title>
        <authorList>
            <person name="Bowman J.P."/>
        </authorList>
    </citation>
    <scope>NUCLEOTIDE SEQUENCE [LARGE SCALE GENOMIC DNA]</scope>
    <source>
        <strain evidence="1 2">KCTC 52047</strain>
    </source>
</reference>
<keyword evidence="2" id="KW-1185">Reference proteome</keyword>
<organism evidence="1 2">
    <name type="scientific">Salibacter halophilus</name>
    <dbReference type="NCBI Taxonomy" id="1803916"/>
    <lineage>
        <taxon>Bacteria</taxon>
        <taxon>Pseudomonadati</taxon>
        <taxon>Bacteroidota</taxon>
        <taxon>Flavobacteriia</taxon>
        <taxon>Flavobacteriales</taxon>
        <taxon>Salibacteraceae</taxon>
        <taxon>Salibacter</taxon>
    </lineage>
</organism>
<proteinExistence type="predicted"/>
<dbReference type="AlphaFoldDB" id="A0A6N6M4Z3"/>
<dbReference type="EMBL" id="WACR01000009">
    <property type="protein sequence ID" value="KAB1063138.1"/>
    <property type="molecule type" value="Genomic_DNA"/>
</dbReference>